<dbReference type="RefSeq" id="WP_207222689.1">
    <property type="nucleotide sequence ID" value="NZ_SGWQ01000005.1"/>
</dbReference>
<evidence type="ECO:0000313" key="4">
    <source>
        <dbReference type="Proteomes" id="UP000294257"/>
    </source>
</evidence>
<evidence type="ECO:0000256" key="1">
    <source>
        <dbReference type="SAM" id="MobiDB-lite"/>
    </source>
</evidence>
<feature type="chain" id="PRO_5039253760" description="TRAP transporter TAXI family solute receptor" evidence="2">
    <location>
        <begin position="20"/>
        <end position="328"/>
    </location>
</feature>
<reference evidence="3 4" key="1">
    <citation type="submission" date="2019-02" db="EMBL/GenBank/DDBJ databases">
        <title>Genomic Encyclopedia of Type Strains, Phase IV (KMG-IV): sequencing the most valuable type-strain genomes for metagenomic binning, comparative biology and taxonomic classification.</title>
        <authorList>
            <person name="Goeker M."/>
        </authorList>
    </citation>
    <scope>NUCLEOTIDE SEQUENCE [LARGE SCALE GENOMIC DNA]</scope>
    <source>
        <strain evidence="3 4">DSM 101727</strain>
    </source>
</reference>
<dbReference type="InterPro" id="IPR011852">
    <property type="entry name" value="TRAP_TAXI"/>
</dbReference>
<dbReference type="EMBL" id="SGWQ01000005">
    <property type="protein sequence ID" value="RZS37921.1"/>
    <property type="molecule type" value="Genomic_DNA"/>
</dbReference>
<dbReference type="SUPFAM" id="SSF53850">
    <property type="entry name" value="Periplasmic binding protein-like II"/>
    <property type="match status" value="1"/>
</dbReference>
<keyword evidence="2" id="KW-0732">Signal</keyword>
<dbReference type="Proteomes" id="UP000294257">
    <property type="component" value="Unassembled WGS sequence"/>
</dbReference>
<feature type="signal peptide" evidence="2">
    <location>
        <begin position="1"/>
        <end position="19"/>
    </location>
</feature>
<feature type="region of interest" description="Disordered" evidence="1">
    <location>
        <begin position="307"/>
        <end position="328"/>
    </location>
</feature>
<dbReference type="PANTHER" id="PTHR42941">
    <property type="entry name" value="SLL1037 PROTEIN"/>
    <property type="match status" value="1"/>
</dbReference>
<dbReference type="NCBIfam" id="TIGR02122">
    <property type="entry name" value="TRAP_TAXI"/>
    <property type="match status" value="1"/>
</dbReference>
<proteinExistence type="predicted"/>
<gene>
    <name evidence="3" type="ORF">EV193_105481</name>
</gene>
<keyword evidence="4" id="KW-1185">Reference proteome</keyword>
<protein>
    <recommendedName>
        <fullName evidence="5">TRAP transporter TAXI family solute receptor</fullName>
    </recommendedName>
</protein>
<accession>A0A4Q7KQE5</accession>
<sequence>MRKKIALAVAAAVALTTAAGCGGRQENTNTGQTGQTTGSCEADAGRVGIATGNTGGVYYVVGGGLAKLISDNTKLRAQASETGASVTNIQQLVKGDFDIAFSLADTAADAVAGRAGFEGPQKVQALARIYPNYTQVVVRADSGINSVADMRGKRISTGSPRSGTEVIANRLLQAAGLADKDLAPQRLALRQTVDGMKAGTIDGLVWSGGLPTPELTDLFTSMGTRVKFIDITPQLDALKKINPVYDKGSIPAATYKLPADAPTIVVPNVLLVRENFPAGNACAITKLLFDKRTELEKVHPATKDITRENATRTDPIPLHPGARQALGG</sequence>
<dbReference type="AlphaFoldDB" id="A0A4Q7KQE5"/>
<dbReference type="PANTHER" id="PTHR42941:SF1">
    <property type="entry name" value="SLL1037 PROTEIN"/>
    <property type="match status" value="1"/>
</dbReference>
<evidence type="ECO:0000313" key="3">
    <source>
        <dbReference type="EMBL" id="RZS37921.1"/>
    </source>
</evidence>
<evidence type="ECO:0000256" key="2">
    <source>
        <dbReference type="SAM" id="SignalP"/>
    </source>
</evidence>
<comment type="caution">
    <text evidence="3">The sequence shown here is derived from an EMBL/GenBank/DDBJ whole genome shotgun (WGS) entry which is preliminary data.</text>
</comment>
<dbReference type="CDD" id="cd13569">
    <property type="entry name" value="PBP2_TAXI_TRAP_like_1"/>
    <property type="match status" value="1"/>
</dbReference>
<dbReference type="Gene3D" id="3.40.190.10">
    <property type="entry name" value="Periplasmic binding protein-like II"/>
    <property type="match status" value="2"/>
</dbReference>
<dbReference type="PROSITE" id="PS51257">
    <property type="entry name" value="PROKAR_LIPOPROTEIN"/>
    <property type="match status" value="1"/>
</dbReference>
<organism evidence="3 4">
    <name type="scientific">Herbihabitans rhizosphaerae</name>
    <dbReference type="NCBI Taxonomy" id="1872711"/>
    <lineage>
        <taxon>Bacteria</taxon>
        <taxon>Bacillati</taxon>
        <taxon>Actinomycetota</taxon>
        <taxon>Actinomycetes</taxon>
        <taxon>Pseudonocardiales</taxon>
        <taxon>Pseudonocardiaceae</taxon>
        <taxon>Herbihabitans</taxon>
    </lineage>
</organism>
<evidence type="ECO:0008006" key="5">
    <source>
        <dbReference type="Google" id="ProtNLM"/>
    </source>
</evidence>
<name>A0A4Q7KQE5_9PSEU</name>
<dbReference type="Pfam" id="PF16868">
    <property type="entry name" value="NMT1_3"/>
    <property type="match status" value="1"/>
</dbReference>